<feature type="non-terminal residue" evidence="2">
    <location>
        <position position="113"/>
    </location>
</feature>
<dbReference type="Proteomes" id="UP000271974">
    <property type="component" value="Unassembled WGS sequence"/>
</dbReference>
<comment type="caution">
    <text evidence="2">The sequence shown here is derived from an EMBL/GenBank/DDBJ whole genome shotgun (WGS) entry which is preliminary data.</text>
</comment>
<sequence length="113" mass="13451">VEASKGRKDGGVRGEGAEILRSRKNKIKIRDGRPGMGKKKKKRKCRHLKDQEKKKCRRRLKRLKKRLSAMMGRLCLHDDDAFLVYRHKGENFESIYFDAFKEKRIEPLLWVIR</sequence>
<keyword evidence="3" id="KW-1185">Reference proteome</keyword>
<feature type="compositionally biased region" description="Basic residues" evidence="1">
    <location>
        <begin position="36"/>
        <end position="47"/>
    </location>
</feature>
<accession>A0A3S1BI91</accession>
<protein>
    <submittedName>
        <fullName evidence="2">Uncharacterized protein</fullName>
    </submittedName>
</protein>
<evidence type="ECO:0000256" key="1">
    <source>
        <dbReference type="SAM" id="MobiDB-lite"/>
    </source>
</evidence>
<feature type="non-terminal residue" evidence="2">
    <location>
        <position position="1"/>
    </location>
</feature>
<feature type="region of interest" description="Disordered" evidence="1">
    <location>
        <begin position="29"/>
        <end position="51"/>
    </location>
</feature>
<organism evidence="2 3">
    <name type="scientific">Elysia chlorotica</name>
    <name type="common">Eastern emerald elysia</name>
    <name type="synonym">Sea slug</name>
    <dbReference type="NCBI Taxonomy" id="188477"/>
    <lineage>
        <taxon>Eukaryota</taxon>
        <taxon>Metazoa</taxon>
        <taxon>Spiralia</taxon>
        <taxon>Lophotrochozoa</taxon>
        <taxon>Mollusca</taxon>
        <taxon>Gastropoda</taxon>
        <taxon>Heterobranchia</taxon>
        <taxon>Euthyneura</taxon>
        <taxon>Panpulmonata</taxon>
        <taxon>Sacoglossa</taxon>
        <taxon>Placobranchoidea</taxon>
        <taxon>Plakobranchidae</taxon>
        <taxon>Elysia</taxon>
    </lineage>
</organism>
<evidence type="ECO:0000313" key="2">
    <source>
        <dbReference type="EMBL" id="RUS84449.1"/>
    </source>
</evidence>
<dbReference type="OrthoDB" id="8173378at2759"/>
<proteinExistence type="predicted"/>
<name>A0A3S1BI91_ELYCH</name>
<reference evidence="2 3" key="1">
    <citation type="submission" date="2019-01" db="EMBL/GenBank/DDBJ databases">
        <title>A draft genome assembly of the solar-powered sea slug Elysia chlorotica.</title>
        <authorList>
            <person name="Cai H."/>
            <person name="Li Q."/>
            <person name="Fang X."/>
            <person name="Li J."/>
            <person name="Curtis N.E."/>
            <person name="Altenburger A."/>
            <person name="Shibata T."/>
            <person name="Feng M."/>
            <person name="Maeda T."/>
            <person name="Schwartz J.A."/>
            <person name="Shigenobu S."/>
            <person name="Lundholm N."/>
            <person name="Nishiyama T."/>
            <person name="Yang H."/>
            <person name="Hasebe M."/>
            <person name="Li S."/>
            <person name="Pierce S.K."/>
            <person name="Wang J."/>
        </authorList>
    </citation>
    <scope>NUCLEOTIDE SEQUENCE [LARGE SCALE GENOMIC DNA]</scope>
    <source>
        <strain evidence="2">EC2010</strain>
        <tissue evidence="2">Whole organism of an adult</tissue>
    </source>
</reference>
<evidence type="ECO:0000313" key="3">
    <source>
        <dbReference type="Proteomes" id="UP000271974"/>
    </source>
</evidence>
<dbReference type="EMBL" id="RQTK01000206">
    <property type="protein sequence ID" value="RUS84449.1"/>
    <property type="molecule type" value="Genomic_DNA"/>
</dbReference>
<dbReference type="AlphaFoldDB" id="A0A3S1BI91"/>
<gene>
    <name evidence="2" type="ORF">EGW08_007833</name>
</gene>